<dbReference type="PANTHER" id="PTHR12124:SF47">
    <property type="entry name" value="EXOSOME COMPONENT 10"/>
    <property type="match status" value="1"/>
</dbReference>
<dbReference type="GO" id="GO:0000176">
    <property type="term" value="C:nuclear exosome (RNase complex)"/>
    <property type="evidence" value="ECO:0007669"/>
    <property type="project" value="TreeGrafter"/>
</dbReference>
<dbReference type="GO" id="GO:0071044">
    <property type="term" value="P:histone mRNA catabolic process"/>
    <property type="evidence" value="ECO:0007669"/>
    <property type="project" value="TreeGrafter"/>
</dbReference>
<dbReference type="GO" id="GO:0005730">
    <property type="term" value="C:nucleolus"/>
    <property type="evidence" value="ECO:0007669"/>
    <property type="project" value="TreeGrafter"/>
</dbReference>
<dbReference type="GO" id="GO:0071051">
    <property type="term" value="P:poly(A)-dependent snoRNA 3'-end processing"/>
    <property type="evidence" value="ECO:0007669"/>
    <property type="project" value="TreeGrafter"/>
</dbReference>
<dbReference type="GO" id="GO:0071035">
    <property type="term" value="P:nuclear polyadenylation-dependent rRNA catabolic process"/>
    <property type="evidence" value="ECO:0007669"/>
    <property type="project" value="TreeGrafter"/>
</dbReference>
<dbReference type="GO" id="GO:0071036">
    <property type="term" value="P:nuclear polyadenylation-dependent snoRNA catabolic process"/>
    <property type="evidence" value="ECO:0007669"/>
    <property type="project" value="TreeGrafter"/>
</dbReference>
<reference evidence="3" key="1">
    <citation type="submission" date="2024-02" db="UniProtKB">
        <authorList>
            <consortium name="WormBaseParasite"/>
        </authorList>
    </citation>
    <scope>IDENTIFICATION</scope>
</reference>
<evidence type="ECO:0000313" key="3">
    <source>
        <dbReference type="WBParaSite" id="MBELARI_LOCUS13668"/>
    </source>
</evidence>
<dbReference type="Proteomes" id="UP000887575">
    <property type="component" value="Unassembled WGS sequence"/>
</dbReference>
<sequence length="97" mass="11198">MRVPEDQLISREPLPYKPLDETTLTLVNDVEKLRSLKDTLNACQSFAVDLEILKVFHGADKDIVWLQRDFGIYVVNMFDSTRNSRRPIGVLDHSPKK</sequence>
<dbReference type="InterPro" id="IPR045092">
    <property type="entry name" value="Rrp6-like"/>
</dbReference>
<proteinExistence type="predicted"/>
<protein>
    <recommendedName>
        <fullName evidence="1">3'-5' exonuclease domain-containing protein</fullName>
    </recommendedName>
</protein>
<dbReference type="AlphaFoldDB" id="A0AAF3EI44"/>
<dbReference type="InterPro" id="IPR002562">
    <property type="entry name" value="3'-5'_exonuclease_dom"/>
</dbReference>
<name>A0AAF3EI44_9BILA</name>
<dbReference type="Gene3D" id="3.30.420.10">
    <property type="entry name" value="Ribonuclease H-like superfamily/Ribonuclease H"/>
    <property type="match status" value="2"/>
</dbReference>
<dbReference type="GO" id="GO:0000467">
    <property type="term" value="P:exonucleolytic trimming to generate mature 3'-end of 5.8S rRNA from tricistronic rRNA transcript (SSU-rRNA, 5.8S rRNA, LSU-rRNA)"/>
    <property type="evidence" value="ECO:0007669"/>
    <property type="project" value="InterPro"/>
</dbReference>
<dbReference type="InterPro" id="IPR012337">
    <property type="entry name" value="RNaseH-like_sf"/>
</dbReference>
<dbReference type="Pfam" id="PF01612">
    <property type="entry name" value="DNA_pol_A_exo1"/>
    <property type="match status" value="1"/>
</dbReference>
<evidence type="ECO:0000313" key="2">
    <source>
        <dbReference type="Proteomes" id="UP000887575"/>
    </source>
</evidence>
<dbReference type="InterPro" id="IPR036397">
    <property type="entry name" value="RNaseH_sf"/>
</dbReference>
<evidence type="ECO:0000259" key="1">
    <source>
        <dbReference type="Pfam" id="PF01612"/>
    </source>
</evidence>
<feature type="domain" description="3'-5' exonuclease" evidence="1">
    <location>
        <begin position="38"/>
        <end position="80"/>
    </location>
</feature>
<dbReference type="GO" id="GO:0003727">
    <property type="term" value="F:single-stranded RNA binding"/>
    <property type="evidence" value="ECO:0007669"/>
    <property type="project" value="TreeGrafter"/>
</dbReference>
<dbReference type="GO" id="GO:0071040">
    <property type="term" value="P:nuclear polyadenylation-dependent antisense transcript catabolic process"/>
    <property type="evidence" value="ECO:0007669"/>
    <property type="project" value="TreeGrafter"/>
</dbReference>
<dbReference type="PANTHER" id="PTHR12124">
    <property type="entry name" value="POLYMYOSITIS/SCLERODERMA AUTOANTIGEN-RELATED"/>
    <property type="match status" value="1"/>
</dbReference>
<dbReference type="WBParaSite" id="MBELARI_LOCUS13668">
    <property type="protein sequence ID" value="MBELARI_LOCUS13668"/>
    <property type="gene ID" value="MBELARI_LOCUS13668"/>
</dbReference>
<keyword evidence="2" id="KW-1185">Reference proteome</keyword>
<dbReference type="GO" id="GO:0000175">
    <property type="term" value="F:3'-5'-RNA exonuclease activity"/>
    <property type="evidence" value="ECO:0007669"/>
    <property type="project" value="InterPro"/>
</dbReference>
<dbReference type="GO" id="GO:0071038">
    <property type="term" value="P:TRAMP-dependent tRNA surveillance pathway"/>
    <property type="evidence" value="ECO:0007669"/>
    <property type="project" value="TreeGrafter"/>
</dbReference>
<accession>A0AAF3EI44</accession>
<organism evidence="2 3">
    <name type="scientific">Mesorhabditis belari</name>
    <dbReference type="NCBI Taxonomy" id="2138241"/>
    <lineage>
        <taxon>Eukaryota</taxon>
        <taxon>Metazoa</taxon>
        <taxon>Ecdysozoa</taxon>
        <taxon>Nematoda</taxon>
        <taxon>Chromadorea</taxon>
        <taxon>Rhabditida</taxon>
        <taxon>Rhabditina</taxon>
        <taxon>Rhabditomorpha</taxon>
        <taxon>Rhabditoidea</taxon>
        <taxon>Rhabditidae</taxon>
        <taxon>Mesorhabditinae</taxon>
        <taxon>Mesorhabditis</taxon>
    </lineage>
</organism>
<dbReference type="GO" id="GO:0071037">
    <property type="term" value="P:nuclear polyadenylation-dependent snRNA catabolic process"/>
    <property type="evidence" value="ECO:0007669"/>
    <property type="project" value="TreeGrafter"/>
</dbReference>
<dbReference type="SUPFAM" id="SSF53098">
    <property type="entry name" value="Ribonuclease H-like"/>
    <property type="match status" value="1"/>
</dbReference>
<dbReference type="GO" id="GO:0071039">
    <property type="term" value="P:nuclear polyadenylation-dependent CUT catabolic process"/>
    <property type="evidence" value="ECO:0007669"/>
    <property type="project" value="TreeGrafter"/>
</dbReference>